<dbReference type="RefSeq" id="WP_192819656.1">
    <property type="nucleotide sequence ID" value="NZ_CP062310.1"/>
</dbReference>
<dbReference type="AlphaFoldDB" id="A0A7L9FL55"/>
<dbReference type="EMBL" id="CP062310">
    <property type="protein sequence ID" value="QOJ79684.1"/>
    <property type="molecule type" value="Genomic_DNA"/>
</dbReference>
<dbReference type="InParanoid" id="A0A7L9FL55"/>
<reference evidence="1 2" key="1">
    <citation type="submission" date="2020-10" db="EMBL/GenBank/DDBJ databases">
        <title>Thermofilum lucidum 3507LT sp. nov. a novel member of Thermofilaceae family isolated from Chile hot spring, and proposal of description order Thermofilales.</title>
        <authorList>
            <person name="Zayulina K.S."/>
            <person name="Elcheninov A.G."/>
            <person name="Toshchakov S.V."/>
            <person name="Kublanov I.V."/>
        </authorList>
    </citation>
    <scope>NUCLEOTIDE SEQUENCE [LARGE SCALE GENOMIC DNA]</scope>
    <source>
        <strain evidence="1 2">3507LT</strain>
    </source>
</reference>
<organism evidence="1 2">
    <name type="scientific">Infirmifilum lucidum</name>
    <dbReference type="NCBI Taxonomy" id="2776706"/>
    <lineage>
        <taxon>Archaea</taxon>
        <taxon>Thermoproteota</taxon>
        <taxon>Thermoprotei</taxon>
        <taxon>Thermofilales</taxon>
        <taxon>Thermofilaceae</taxon>
        <taxon>Infirmifilum</taxon>
    </lineage>
</organism>
<keyword evidence="2" id="KW-1185">Reference proteome</keyword>
<gene>
    <name evidence="1" type="ORF">IG193_04315</name>
</gene>
<evidence type="ECO:0000313" key="1">
    <source>
        <dbReference type="EMBL" id="QOJ79684.1"/>
    </source>
</evidence>
<protein>
    <submittedName>
        <fullName evidence="1">Uncharacterized protein</fullName>
    </submittedName>
</protein>
<name>A0A7L9FL55_9CREN</name>
<dbReference type="GeneID" id="59149093"/>
<proteinExistence type="predicted"/>
<evidence type="ECO:0000313" key="2">
    <source>
        <dbReference type="Proteomes" id="UP000594121"/>
    </source>
</evidence>
<dbReference type="Proteomes" id="UP000594121">
    <property type="component" value="Chromosome"/>
</dbReference>
<sequence length="92" mass="10301">MREITAAVIALIVLLTLARVSSHRIYPLSLQIKNERNVATVAAYVMINVNCTDVRTYLREVNATDPLPDSATGYVAVWCGEELRVYAFSWRG</sequence>
<dbReference type="KEGG" id="thel:IG193_04315"/>
<accession>A0A7L9FL55</accession>